<gene>
    <name evidence="2" type="ORF">DKT77_04190</name>
</gene>
<sequence length="136" mass="13757">MASGLAGVDDRASLLRTVLVAFDDHKAIGLQVERTAARVIVFLPGAPSAWSGQSVAVPQGRVTALDLPVHPVSKLMRTLGLGAAAALNERAIAAPADTPTGPRTDVQTGSRTGPGPSAYTAAPRTFGRSTCGLAGS</sequence>
<protein>
    <submittedName>
        <fullName evidence="2">Uncharacterized protein</fullName>
    </submittedName>
</protein>
<comment type="caution">
    <text evidence="2">The sequence shown here is derived from an EMBL/GenBank/DDBJ whole genome shotgun (WGS) entry which is preliminary data.</text>
</comment>
<name>A0A2V2LEB9_9RHOB</name>
<accession>A0A2V2LEB9</accession>
<dbReference type="RefSeq" id="WP_109810477.1">
    <property type="nucleotide sequence ID" value="NZ_QGKU01000015.1"/>
</dbReference>
<evidence type="ECO:0000313" key="2">
    <source>
        <dbReference type="EMBL" id="PWR03918.1"/>
    </source>
</evidence>
<feature type="region of interest" description="Disordered" evidence="1">
    <location>
        <begin position="92"/>
        <end position="120"/>
    </location>
</feature>
<evidence type="ECO:0000313" key="3">
    <source>
        <dbReference type="Proteomes" id="UP000245680"/>
    </source>
</evidence>
<dbReference type="EMBL" id="QGKU01000015">
    <property type="protein sequence ID" value="PWR03918.1"/>
    <property type="molecule type" value="Genomic_DNA"/>
</dbReference>
<reference evidence="2 3" key="1">
    <citation type="submission" date="2018-05" db="EMBL/GenBank/DDBJ databases">
        <title>Rhodobacteraceae gen. nov., sp. nov. isolated from sea water.</title>
        <authorList>
            <person name="Ren Y."/>
        </authorList>
    </citation>
    <scope>NUCLEOTIDE SEQUENCE [LARGE SCALE GENOMIC DNA]</scope>
    <source>
        <strain evidence="2 3">TG-679</strain>
    </source>
</reference>
<evidence type="ECO:0000256" key="1">
    <source>
        <dbReference type="SAM" id="MobiDB-lite"/>
    </source>
</evidence>
<proteinExistence type="predicted"/>
<dbReference type="Proteomes" id="UP000245680">
    <property type="component" value="Unassembled WGS sequence"/>
</dbReference>
<dbReference type="AlphaFoldDB" id="A0A2V2LEB9"/>
<organism evidence="2 3">
    <name type="scientific">Meridianimarinicoccus roseus</name>
    <dbReference type="NCBI Taxonomy" id="2072018"/>
    <lineage>
        <taxon>Bacteria</taxon>
        <taxon>Pseudomonadati</taxon>
        <taxon>Pseudomonadota</taxon>
        <taxon>Alphaproteobacteria</taxon>
        <taxon>Rhodobacterales</taxon>
        <taxon>Paracoccaceae</taxon>
        <taxon>Meridianimarinicoccus</taxon>
    </lineage>
</organism>
<keyword evidence="3" id="KW-1185">Reference proteome</keyword>
<dbReference type="OrthoDB" id="6399850at2"/>